<dbReference type="GO" id="GO:0005576">
    <property type="term" value="C:extracellular region"/>
    <property type="evidence" value="ECO:0007669"/>
    <property type="project" value="UniProtKB-SubCell"/>
</dbReference>
<reference evidence="5" key="1">
    <citation type="submission" date="2021-02" db="EMBL/GenBank/DDBJ databases">
        <authorList>
            <person name="Syme A R."/>
            <person name="Syme A R."/>
            <person name="Moolhuijzen P."/>
        </authorList>
    </citation>
    <scope>NUCLEOTIDE SEQUENCE</scope>
    <source>
        <strain evidence="5">W1-1</strain>
    </source>
</reference>
<keyword evidence="4" id="KW-1015">Disulfide bond</keyword>
<dbReference type="EMBL" id="HG992984">
    <property type="protein sequence ID" value="CAE7199643.1"/>
    <property type="molecule type" value="Genomic_DNA"/>
</dbReference>
<dbReference type="AlphaFoldDB" id="A0A6S6WAJ0"/>
<comment type="subcellular location">
    <subcellularLocation>
        <location evidence="1">Secreted</location>
    </subcellularLocation>
</comment>
<evidence type="ECO:0000256" key="4">
    <source>
        <dbReference type="ARBA" id="ARBA00023157"/>
    </source>
</evidence>
<keyword evidence="2" id="KW-0964">Secreted</keyword>
<sequence length="164" mass="17672">MYFSTIATVLAATAGLASAATIQARGNTAPATLPAQGNFIWRLTNFKGHRPKGTYYDSVSFEVYSTTENKLLFTCSHSDAGPMDERTYFCDMGVNDMTFSLNRDHGAGRDFGGIALLGHPLSDKDISLIGSSYIPQVCKLTGQGDLDFACTGTADAYINMVKFI</sequence>
<dbReference type="CDD" id="cd12798">
    <property type="entry name" value="Alt_A1"/>
    <property type="match status" value="1"/>
</dbReference>
<dbReference type="PROSITE" id="PS51895">
    <property type="entry name" value="AA1"/>
    <property type="match status" value="1"/>
</dbReference>
<evidence type="ECO:0000313" key="5">
    <source>
        <dbReference type="EMBL" id="CAE7199643.1"/>
    </source>
</evidence>
<evidence type="ECO:0000256" key="2">
    <source>
        <dbReference type="ARBA" id="ARBA00022525"/>
    </source>
</evidence>
<evidence type="ECO:0000256" key="3">
    <source>
        <dbReference type="ARBA" id="ARBA00022729"/>
    </source>
</evidence>
<dbReference type="Pfam" id="PF16541">
    <property type="entry name" value="AltA1"/>
    <property type="match status" value="1"/>
</dbReference>
<dbReference type="Proteomes" id="UP000472372">
    <property type="component" value="Chromosome 8"/>
</dbReference>
<keyword evidence="3" id="KW-0732">Signal</keyword>
<gene>
    <name evidence="5" type="ORF">PTTW11_08498</name>
</gene>
<organism evidence="5 6">
    <name type="scientific">Pyrenophora teres f. teres</name>
    <dbReference type="NCBI Taxonomy" id="97479"/>
    <lineage>
        <taxon>Eukaryota</taxon>
        <taxon>Fungi</taxon>
        <taxon>Dikarya</taxon>
        <taxon>Ascomycota</taxon>
        <taxon>Pezizomycotina</taxon>
        <taxon>Dothideomycetes</taxon>
        <taxon>Pleosporomycetidae</taxon>
        <taxon>Pleosporales</taxon>
        <taxon>Pleosporineae</taxon>
        <taxon>Pleosporaceae</taxon>
        <taxon>Pyrenophora</taxon>
    </lineage>
</organism>
<protein>
    <submittedName>
        <fullName evidence="5">Alt a 1 major allergen</fullName>
    </submittedName>
</protein>
<name>A0A6S6WAJ0_9PLEO</name>
<proteinExistence type="predicted"/>
<dbReference type="InterPro" id="IPR032382">
    <property type="entry name" value="AltA1"/>
</dbReference>
<evidence type="ECO:0000313" key="6">
    <source>
        <dbReference type="Proteomes" id="UP000472372"/>
    </source>
</evidence>
<evidence type="ECO:0000256" key="1">
    <source>
        <dbReference type="ARBA" id="ARBA00004613"/>
    </source>
</evidence>
<accession>A0A6S6WAJ0</accession>
<dbReference type="Gene3D" id="2.40.350.20">
    <property type="match status" value="1"/>
</dbReference>